<keyword evidence="2" id="KW-1185">Reference proteome</keyword>
<dbReference type="Proteomes" id="UP000054843">
    <property type="component" value="Unassembled WGS sequence"/>
</dbReference>
<organism evidence="1 2">
    <name type="scientific">Trichinella papuae</name>
    <dbReference type="NCBI Taxonomy" id="268474"/>
    <lineage>
        <taxon>Eukaryota</taxon>
        <taxon>Metazoa</taxon>
        <taxon>Ecdysozoa</taxon>
        <taxon>Nematoda</taxon>
        <taxon>Enoplea</taxon>
        <taxon>Dorylaimia</taxon>
        <taxon>Trichinellida</taxon>
        <taxon>Trichinellidae</taxon>
        <taxon>Trichinella</taxon>
    </lineage>
</organism>
<comment type="caution">
    <text evidence="1">The sequence shown here is derived from an EMBL/GenBank/DDBJ whole genome shotgun (WGS) entry which is preliminary data.</text>
</comment>
<dbReference type="EMBL" id="JYDO01000069">
    <property type="protein sequence ID" value="KRZ73034.1"/>
    <property type="molecule type" value="Genomic_DNA"/>
</dbReference>
<dbReference type="PANTHER" id="PTHR45913:SF22">
    <property type="entry name" value="SCAN BOX DOMAIN-CONTAINING PROTEIN"/>
    <property type="match status" value="1"/>
</dbReference>
<reference evidence="1 2" key="1">
    <citation type="submission" date="2015-01" db="EMBL/GenBank/DDBJ databases">
        <title>Evolution of Trichinella species and genotypes.</title>
        <authorList>
            <person name="Korhonen P.K."/>
            <person name="Edoardo P."/>
            <person name="Giuseppe L.R."/>
            <person name="Gasser R.B."/>
        </authorList>
    </citation>
    <scope>NUCLEOTIDE SEQUENCE [LARGE SCALE GENOMIC DNA]</scope>
    <source>
        <strain evidence="1">ISS1980</strain>
    </source>
</reference>
<name>A0A0V1MMZ7_9BILA</name>
<sequence>MNRLAGKRLLNFYELLQLLIDDGNVESTNDIRTRYQQQLRITALTAEYDGGTCTMEQFSKAVPYLHCKFSIQLDESAFSCSNILIAYVRYYSQSLKCILDEILFANYHKGDAKGDYLKKHNVPLRNITAMASDGALAMVCRYRRFATLLKETVPDVRTVHCVLRRHHIVP</sequence>
<protein>
    <submittedName>
        <fullName evidence="1">Zinc finger BED domain-containing protein 5</fullName>
    </submittedName>
</protein>
<dbReference type="STRING" id="268474.A0A0V1MMZ7"/>
<evidence type="ECO:0000313" key="2">
    <source>
        <dbReference type="Proteomes" id="UP000054843"/>
    </source>
</evidence>
<gene>
    <name evidence="1" type="primary">ZBED5</name>
    <name evidence="1" type="ORF">T10_13273</name>
</gene>
<dbReference type="AlphaFoldDB" id="A0A0V1MMZ7"/>
<accession>A0A0V1MMZ7</accession>
<evidence type="ECO:0000313" key="1">
    <source>
        <dbReference type="EMBL" id="KRZ73034.1"/>
    </source>
</evidence>
<proteinExistence type="predicted"/>
<dbReference type="PANTHER" id="PTHR45913">
    <property type="entry name" value="EPM2A-INTERACTING PROTEIN 1"/>
    <property type="match status" value="1"/>
</dbReference>